<keyword evidence="3 14" id="KW-0444">Lipid biosynthesis</keyword>
<evidence type="ECO:0000256" key="4">
    <source>
        <dbReference type="ARBA" id="ARBA00022603"/>
    </source>
</evidence>
<keyword evidence="5 14" id="KW-0808">Transferase</keyword>
<dbReference type="Gene3D" id="2.60.40.2840">
    <property type="match status" value="1"/>
</dbReference>
<comment type="subcellular location">
    <subcellularLocation>
        <location evidence="1">Endomembrane system</location>
        <topology evidence="1">Multi-pass membrane protein</topology>
    </subcellularLocation>
    <subcellularLocation>
        <location evidence="14 15">Endoplasmic reticulum membrane</location>
        <topology evidence="14 15">Multi-pass membrane protein</topology>
    </subcellularLocation>
</comment>
<evidence type="ECO:0000256" key="6">
    <source>
        <dbReference type="ARBA" id="ARBA00022691"/>
    </source>
</evidence>
<feature type="transmembrane region" description="Helical" evidence="14 15">
    <location>
        <begin position="344"/>
        <end position="366"/>
    </location>
</feature>
<feature type="transmembrane region" description="Helical" evidence="14 15">
    <location>
        <begin position="480"/>
        <end position="504"/>
    </location>
</feature>
<feature type="compositionally biased region" description="Basic and acidic residues" evidence="16">
    <location>
        <begin position="52"/>
        <end position="61"/>
    </location>
</feature>
<feature type="transmembrane region" description="Helical" evidence="14 15">
    <location>
        <begin position="566"/>
        <end position="587"/>
    </location>
</feature>
<dbReference type="InterPro" id="IPR019826">
    <property type="entry name" value="Carboxylesterase_B_AS"/>
</dbReference>
<feature type="region of interest" description="Disordered" evidence="16">
    <location>
        <begin position="1"/>
        <end position="61"/>
    </location>
</feature>
<reference evidence="18" key="1">
    <citation type="submission" date="2021-07" db="EMBL/GenBank/DDBJ databases">
        <title>Draft genome of Mortierella alpina, strain LL118, isolated from an aspen leaf litter sample.</title>
        <authorList>
            <person name="Yang S."/>
            <person name="Vinatzer B.A."/>
        </authorList>
    </citation>
    <scope>NUCLEOTIDE SEQUENCE</scope>
    <source>
        <strain evidence="18">LL118</strain>
    </source>
</reference>
<keyword evidence="11 14" id="KW-0472">Membrane</keyword>
<dbReference type="Proteomes" id="UP000717515">
    <property type="component" value="Unassembled WGS sequence"/>
</dbReference>
<gene>
    <name evidence="18" type="ORF">KVV02_004054</name>
</gene>
<evidence type="ECO:0000313" key="19">
    <source>
        <dbReference type="Proteomes" id="UP000717515"/>
    </source>
</evidence>
<feature type="transmembrane region" description="Helical" evidence="14 15">
    <location>
        <begin position="312"/>
        <end position="332"/>
    </location>
</feature>
<evidence type="ECO:0000256" key="8">
    <source>
        <dbReference type="ARBA" id="ARBA00022801"/>
    </source>
</evidence>
<dbReference type="PROSITE" id="PS51598">
    <property type="entry name" value="SAM_CHO2"/>
    <property type="match status" value="1"/>
</dbReference>
<dbReference type="GO" id="GO:0004608">
    <property type="term" value="F:phosphatidylethanolamine N-methyltransferase activity"/>
    <property type="evidence" value="ECO:0007669"/>
    <property type="project" value="UniProtKB-UniRule"/>
</dbReference>
<evidence type="ECO:0000256" key="1">
    <source>
        <dbReference type="ARBA" id="ARBA00004127"/>
    </source>
</evidence>
<comment type="pathway">
    <text evidence="14 15">Phospholipid metabolism; phosphatidylcholine biosynthesis.</text>
</comment>
<feature type="domain" description="Carboxylesterase type B" evidence="17">
    <location>
        <begin position="1219"/>
        <end position="1716"/>
    </location>
</feature>
<comment type="similarity">
    <text evidence="2">Belongs to the type-B carboxylesterase/lipase family.</text>
</comment>
<dbReference type="InterPro" id="IPR007318">
    <property type="entry name" value="Phopholipid_MeTrfase"/>
</dbReference>
<keyword evidence="8" id="KW-0378">Hydrolase</keyword>
<dbReference type="PANTHER" id="PTHR32138">
    <property type="entry name" value="PHOSPHATIDYLETHANOLAMINE N-METHYLTRANSFERASE"/>
    <property type="match status" value="1"/>
</dbReference>
<dbReference type="GO" id="GO:0032259">
    <property type="term" value="P:methylation"/>
    <property type="evidence" value="ECO:0007669"/>
    <property type="project" value="UniProtKB-KW"/>
</dbReference>
<protein>
    <recommendedName>
        <fullName evidence="14 15">Phosphatidylethanolamine N-methyltransferase</fullName>
        <shortName evidence="14">PE methyltransferase</shortName>
        <shortName evidence="14 15">PEAMT</shortName>
        <shortName evidence="14">PEMT</shortName>
        <ecNumber evidence="14 15">2.1.1.17</ecNumber>
    </recommendedName>
</protein>
<dbReference type="SUPFAM" id="SSF53474">
    <property type="entry name" value="alpha/beta-Hydrolases"/>
    <property type="match status" value="1"/>
</dbReference>
<proteinExistence type="inferred from homology"/>
<comment type="similarity">
    <text evidence="14 15">Belongs to the class VI-like SAM-binding methyltransferase superfamily. CHO2 family.</text>
</comment>
<evidence type="ECO:0000256" key="12">
    <source>
        <dbReference type="ARBA" id="ARBA00023209"/>
    </source>
</evidence>
<evidence type="ECO:0000313" key="18">
    <source>
        <dbReference type="EMBL" id="KAG9326317.1"/>
    </source>
</evidence>
<keyword evidence="9 14" id="KW-1133">Transmembrane helix</keyword>
<evidence type="ECO:0000256" key="2">
    <source>
        <dbReference type="ARBA" id="ARBA00005964"/>
    </source>
</evidence>
<dbReference type="EMBL" id="JAIFTL010000022">
    <property type="protein sequence ID" value="KAG9326317.1"/>
    <property type="molecule type" value="Genomic_DNA"/>
</dbReference>
<feature type="transmembrane region" description="Helical" evidence="14 15">
    <location>
        <begin position="628"/>
        <end position="648"/>
    </location>
</feature>
<dbReference type="InterPro" id="IPR002018">
    <property type="entry name" value="CarbesteraseB"/>
</dbReference>
<dbReference type="EC" id="2.1.1.17" evidence="14 15"/>
<dbReference type="Gene3D" id="1.20.120.1630">
    <property type="match status" value="1"/>
</dbReference>
<dbReference type="GO" id="GO:0006656">
    <property type="term" value="P:phosphatidylcholine biosynthetic process"/>
    <property type="evidence" value="ECO:0007669"/>
    <property type="project" value="UniProtKB-UniRule"/>
</dbReference>
<evidence type="ECO:0000256" key="16">
    <source>
        <dbReference type="SAM" id="MobiDB-lite"/>
    </source>
</evidence>
<feature type="transmembrane region" description="Helical" evidence="14 15">
    <location>
        <begin position="534"/>
        <end position="554"/>
    </location>
</feature>
<dbReference type="GO" id="GO:0016787">
    <property type="term" value="F:hydrolase activity"/>
    <property type="evidence" value="ECO:0007669"/>
    <property type="project" value="UniProtKB-KW"/>
</dbReference>
<sequence length="1784" mass="200133">MDSELRSRKAPLVPGLDPASSSSGVSTANKHHVLSSQPSDSTMLANRQTSGDPHEDLGNHDDALRSQKLQHGTDTPTASHSRVLSDDLTHFPSGYKLTADQKENLVKESAETAFGKTPSGTIFRVPLTKDMITEIFDMSKKKSAFDMITLAVMGFQILLFFVLPTTLKRWLFLFLFLFWRAGYNAGLGYLLKLQSERRGLVAWAREKGIFDRTRGGPWYEWLKAELSCKMGSDYDFDAVPIEFNTWLLYRQLVDLILMNDFTTYVCFALSWLTFPAGSGFFSHLLRWIGGSVLVFFNIWVKLDAHRVVKDFAWYWGDFFFLIEQSLTFDGVFEMAPHPMYSVGYAGYYGISLMAASYMVLFVSLFAHAAQFAFLTIVENPHIDKTYNPPLVHKKRTAVLSERNLDSSASIASGSSGLSGEDLATTMVPCGSKDMYNTYFRRDLIVFKNFDIFRSTDVFVALIIIYATIVPLLISNMGPSFITFMIVIQALLWRVFHSYVLGAVLNQQSVHKFYTKHFIKHGGTVQDAFQSWKSIFNLSNSMTYATFFLAAFKMYSIPDDWTYGTVLLRHVLGLALIALHIWASVSVFEVLGDFGWFYGDFFIEESSNELFYTGIYRFVNNPEKVMGHAAFWGMTLICNSWSIFILALFSQISNFLFLHFVESPHMRKIYGDKVRKDAGVVKTVKAASILPQKMKDEVSKIREKLEETPEIKDVLQRTRVVSDKAHEFVEGTTGLVQSVAPRIQEIVSSSKALLENSKEKLFVARTWDDMGVYDMSQYSLKISTAQPPAINASGIPTFPLGEKLTLTWTAPLNHGSRDWIGIYKVDSNSNYKVTNVASKGRYLFVGRDQKLGEATEGVDNHAGHGDGEVMEEEVVWIQDQEVCQGKVIFLGDKLPWFPGTFEFRYHHHDRYNVMAYSEPFEMTLESYEHAKDVSVSSIGQALLPYVQRCFNYDEEVMPCTVEEKFVMINQTIAQRIVKGIHLLYGIEFAWEVVAVDMSCLHMALRIFTARRALMPFLSTPKAAPTGPLFASGASDSEEDSGNRMKAGTMFTSMFKVSKPRKIEILRTRLSARDDEPAFDQLFGGPKNDQDATKFGGRLSGIGLCQYPLTRYHIDLRAAKLDEVDPTLKSFHGVDEPYVFGNKTASSFLSAKEMSFSKEMQGIWIDVITSKSPKESTLPKVNNEIGGEAIVFGADLKVGKAKLHSYHTMALHNGFQGNTHPEVTIPGLGKVKGVLDELHPVVKFLNLPFGVVNERWRPADKAEPWQGVRDATKNGYSPPQATVADPFFAMTTGVKLNVVYEEDMSERDCLSLNIYMPASALNSDEKLPVCVWIYGGGFTMGSITTPLYDCTQLVSTSIEQKRPMIMVSINYRVNYFGFMSSKELVLDAQTYANTVPERLRRWYDGSVGNWGLLDQILGLEWVRDHIQAFRGDPERVTVMGESAGSVSIAYLMLIPQCHGLFHRAILQSGAAITLPAMQPEHRGQHMFDYLCRAFDVPSDLSGIKKVARLRDVPEKALADLLNKPELVFFFPTLDGVLFKDHGQLMTQDPSLYDPNLSWVFMGTCADEGTEFTAMFKVANPQHIEKLRTGLCAPGDGPVFDQLFGVPKNDEDATKIGDRLLGNGLFQYPVSLARDAILAHSSCQLTRYHVDLRVAKLDAMDPTLKSFHGVDEPYVFGNKTASSFLSAKEMSFSKEMQGIWIDVITSKSPEESSLPKVKNVQSTSIPGEEELGGEAIVFGADLKVGKGVVERMPAEEVGFWKRSYAYAVEQIQHGRGTQMSVDFFISL</sequence>
<feature type="transmembrane region" description="Helical" evidence="14 15">
    <location>
        <begin position="280"/>
        <end position="300"/>
    </location>
</feature>
<comment type="function">
    <text evidence="14 15">Catalyzes the first step of the methylation pathway of phosphatidylcholine biosynthesis, the SAM-dependent methylation of phosphatidylethanolamine (PE) to phosphatidylmonomethylethanolamine (PMME).</text>
</comment>
<feature type="compositionally biased region" description="Polar residues" evidence="16">
    <location>
        <begin position="19"/>
        <end position="51"/>
    </location>
</feature>
<evidence type="ECO:0000256" key="3">
    <source>
        <dbReference type="ARBA" id="ARBA00022516"/>
    </source>
</evidence>
<evidence type="ECO:0000256" key="14">
    <source>
        <dbReference type="HAMAP-Rule" id="MF_03217"/>
    </source>
</evidence>
<keyword evidence="12 14" id="KW-0594">Phospholipid biosynthesis</keyword>
<dbReference type="InterPro" id="IPR029058">
    <property type="entry name" value="AB_hydrolase_fold"/>
</dbReference>
<accession>A0A9P8D053</accession>
<keyword evidence="13 14" id="KW-1208">Phospholipid metabolism</keyword>
<evidence type="ECO:0000256" key="13">
    <source>
        <dbReference type="ARBA" id="ARBA00023264"/>
    </source>
</evidence>
<evidence type="ECO:0000256" key="7">
    <source>
        <dbReference type="ARBA" id="ARBA00022692"/>
    </source>
</evidence>
<evidence type="ECO:0000256" key="11">
    <source>
        <dbReference type="ARBA" id="ARBA00023136"/>
    </source>
</evidence>
<keyword evidence="6 14" id="KW-0949">S-adenosyl-L-methionine</keyword>
<evidence type="ECO:0000256" key="5">
    <source>
        <dbReference type="ARBA" id="ARBA00022679"/>
    </source>
</evidence>
<comment type="catalytic activity">
    <reaction evidence="14 15">
        <text>a 1,2-diacyl-sn-glycero-3-phosphoethanolamine + S-adenosyl-L-methionine = a 1,2-diacyl-sn-glycero-3-phospho-N-methylethanolamine + S-adenosyl-L-homocysteine + H(+)</text>
        <dbReference type="Rhea" id="RHEA:11164"/>
        <dbReference type="ChEBI" id="CHEBI:15378"/>
        <dbReference type="ChEBI" id="CHEBI:57856"/>
        <dbReference type="ChEBI" id="CHEBI:59789"/>
        <dbReference type="ChEBI" id="CHEBI:64573"/>
        <dbReference type="ChEBI" id="CHEBI:64612"/>
        <dbReference type="EC" id="2.1.1.17"/>
    </reaction>
</comment>
<dbReference type="HAMAP" id="MF_03217">
    <property type="entry name" value="PEMT"/>
    <property type="match status" value="1"/>
</dbReference>
<dbReference type="InterPro" id="IPR016219">
    <property type="entry name" value="Phosphatid-EA_MeTrfase_fun"/>
</dbReference>
<keyword evidence="14 15" id="KW-0256">Endoplasmic reticulum</keyword>
<evidence type="ECO:0000256" key="10">
    <source>
        <dbReference type="ARBA" id="ARBA00023098"/>
    </source>
</evidence>
<keyword evidence="7 14" id="KW-0812">Transmembrane</keyword>
<evidence type="ECO:0000259" key="17">
    <source>
        <dbReference type="Pfam" id="PF00135"/>
    </source>
</evidence>
<keyword evidence="4 14" id="KW-0489">Methyltransferase</keyword>
<dbReference type="Gene3D" id="3.40.50.1820">
    <property type="entry name" value="alpha/beta hydrolase"/>
    <property type="match status" value="2"/>
</dbReference>
<dbReference type="Pfam" id="PF00135">
    <property type="entry name" value="COesterase"/>
    <property type="match status" value="1"/>
</dbReference>
<feature type="transmembrane region" description="Helical" evidence="14 15">
    <location>
        <begin position="457"/>
        <end position="474"/>
    </location>
</feature>
<feature type="transmembrane region" description="Helical" evidence="14 15">
    <location>
        <begin position="170"/>
        <end position="191"/>
    </location>
</feature>
<comment type="caution">
    <text evidence="18">The sequence shown here is derived from an EMBL/GenBank/DDBJ whole genome shotgun (WGS) entry which is preliminary data.</text>
</comment>
<name>A0A9P8D053_MORAP</name>
<evidence type="ECO:0000256" key="15">
    <source>
        <dbReference type="RuleBase" id="RU361122"/>
    </source>
</evidence>
<dbReference type="Pfam" id="PF04191">
    <property type="entry name" value="PEMT"/>
    <property type="match status" value="2"/>
</dbReference>
<dbReference type="PROSITE" id="PS00122">
    <property type="entry name" value="CARBOXYLESTERASE_B_1"/>
    <property type="match status" value="1"/>
</dbReference>
<feature type="transmembrane region" description="Helical" evidence="14 15">
    <location>
        <begin position="252"/>
        <end position="274"/>
    </location>
</feature>
<keyword evidence="10 14" id="KW-0443">Lipid metabolism</keyword>
<organism evidence="18 19">
    <name type="scientific">Mortierella alpina</name>
    <name type="common">Oleaginous fungus</name>
    <name type="synonym">Mortierella renispora</name>
    <dbReference type="NCBI Taxonomy" id="64518"/>
    <lineage>
        <taxon>Eukaryota</taxon>
        <taxon>Fungi</taxon>
        <taxon>Fungi incertae sedis</taxon>
        <taxon>Mucoromycota</taxon>
        <taxon>Mortierellomycotina</taxon>
        <taxon>Mortierellomycetes</taxon>
        <taxon>Mortierellales</taxon>
        <taxon>Mortierellaceae</taxon>
        <taxon>Mortierella</taxon>
    </lineage>
</organism>
<dbReference type="PANTHER" id="PTHR32138:SF0">
    <property type="entry name" value="PHOSPHATIDYLETHANOLAMINE N-METHYLTRANSFERASE"/>
    <property type="match status" value="1"/>
</dbReference>
<feature type="transmembrane region" description="Helical" evidence="14 15">
    <location>
        <begin position="144"/>
        <end position="164"/>
    </location>
</feature>
<dbReference type="GO" id="GO:0005789">
    <property type="term" value="C:endoplasmic reticulum membrane"/>
    <property type="evidence" value="ECO:0007669"/>
    <property type="project" value="UniProtKB-SubCell"/>
</dbReference>
<evidence type="ECO:0000256" key="9">
    <source>
        <dbReference type="ARBA" id="ARBA00022989"/>
    </source>
</evidence>